<evidence type="ECO:0000256" key="5">
    <source>
        <dbReference type="SAM" id="Phobius"/>
    </source>
</evidence>
<dbReference type="AlphaFoldDB" id="A0A328F7X7"/>
<feature type="transmembrane region" description="Helical" evidence="5">
    <location>
        <begin position="193"/>
        <end position="211"/>
    </location>
</feature>
<keyword evidence="2 5" id="KW-0812">Transmembrane</keyword>
<evidence type="ECO:0000256" key="1">
    <source>
        <dbReference type="ARBA" id="ARBA00004141"/>
    </source>
</evidence>
<comment type="subcellular location">
    <subcellularLocation>
        <location evidence="1">Membrane</location>
        <topology evidence="1">Multi-pass membrane protein</topology>
    </subcellularLocation>
</comment>
<accession>A0A328F7X7</accession>
<evidence type="ECO:0000256" key="4">
    <source>
        <dbReference type="ARBA" id="ARBA00023136"/>
    </source>
</evidence>
<dbReference type="EMBL" id="QLNI01000040">
    <property type="protein sequence ID" value="RAM00721.1"/>
    <property type="molecule type" value="Genomic_DNA"/>
</dbReference>
<feature type="transmembrane region" description="Helical" evidence="5">
    <location>
        <begin position="258"/>
        <end position="275"/>
    </location>
</feature>
<dbReference type="OrthoDB" id="5417993at2"/>
<dbReference type="EMBL" id="CP036314">
    <property type="protein sequence ID" value="QBH15706.1"/>
    <property type="molecule type" value="Genomic_DNA"/>
</dbReference>
<gene>
    <name evidence="7" type="primary">trbL</name>
    <name evidence="7" type="ORF">DO021_17770</name>
    <name evidence="6" type="ORF">EYB58_22800</name>
</gene>
<evidence type="ECO:0000313" key="7">
    <source>
        <dbReference type="EMBL" id="RAM00721.1"/>
    </source>
</evidence>
<feature type="transmembrane region" description="Helical" evidence="5">
    <location>
        <begin position="165"/>
        <end position="187"/>
    </location>
</feature>
<dbReference type="Pfam" id="PF04610">
    <property type="entry name" value="TrbL"/>
    <property type="match status" value="1"/>
</dbReference>
<evidence type="ECO:0000313" key="8">
    <source>
        <dbReference type="Proteomes" id="UP000248798"/>
    </source>
</evidence>
<reference evidence="7 8" key="1">
    <citation type="submission" date="2018-06" db="EMBL/GenBank/DDBJ databases">
        <title>Complete Genome Sequence of Desulfobacter hydrogenophilus (DSM3380).</title>
        <authorList>
            <person name="Marietou A."/>
            <person name="Schreiber L."/>
            <person name="Marshall I."/>
            <person name="Jorgensen B."/>
        </authorList>
    </citation>
    <scope>NUCLEOTIDE SEQUENCE [LARGE SCALE GENOMIC DNA]</scope>
    <source>
        <strain evidence="7 8">DSM 3380</strain>
    </source>
</reference>
<feature type="transmembrane region" description="Helical" evidence="5">
    <location>
        <begin position="66"/>
        <end position="85"/>
    </location>
</feature>
<keyword evidence="4 5" id="KW-0472">Membrane</keyword>
<evidence type="ECO:0000313" key="9">
    <source>
        <dbReference type="Proteomes" id="UP000293902"/>
    </source>
</evidence>
<keyword evidence="6" id="KW-0614">Plasmid</keyword>
<keyword evidence="3 5" id="KW-1133">Transmembrane helix</keyword>
<feature type="transmembrane region" description="Helical" evidence="5">
    <location>
        <begin position="97"/>
        <end position="115"/>
    </location>
</feature>
<geneLocation type="plasmid" evidence="6 9">
    <name>unnamed1</name>
</geneLocation>
<reference evidence="6 9" key="2">
    <citation type="submission" date="2019-02" db="EMBL/GenBank/DDBJ databases">
        <title>Complete genome sequence of Desulfobacter hydrogenophilus AcRS1.</title>
        <authorList>
            <person name="Marietou A."/>
            <person name="Lund M.B."/>
            <person name="Marshall I.P.G."/>
            <person name="Schreiber L."/>
            <person name="Jorgensen B."/>
        </authorList>
    </citation>
    <scope>NUCLEOTIDE SEQUENCE [LARGE SCALE GENOMIC DNA]</scope>
    <source>
        <strain evidence="6 9">AcRS1</strain>
        <plasmid evidence="6 9">unnamed1</plasmid>
    </source>
</reference>
<feature type="transmembrane region" description="Helical" evidence="5">
    <location>
        <begin position="12"/>
        <end position="28"/>
    </location>
</feature>
<organism evidence="7 8">
    <name type="scientific">Desulfobacter hydrogenophilus</name>
    <dbReference type="NCBI Taxonomy" id="2291"/>
    <lineage>
        <taxon>Bacteria</taxon>
        <taxon>Pseudomonadati</taxon>
        <taxon>Thermodesulfobacteriota</taxon>
        <taxon>Desulfobacteria</taxon>
        <taxon>Desulfobacterales</taxon>
        <taxon>Desulfobacteraceae</taxon>
        <taxon>Desulfobacter</taxon>
    </lineage>
</organism>
<evidence type="ECO:0000256" key="3">
    <source>
        <dbReference type="ARBA" id="ARBA00022989"/>
    </source>
</evidence>
<dbReference type="RefSeq" id="WP_111959148.1">
    <property type="nucleotide sequence ID" value="NZ_CP036314.1"/>
</dbReference>
<evidence type="ECO:0000313" key="6">
    <source>
        <dbReference type="EMBL" id="QBH15706.1"/>
    </source>
</evidence>
<dbReference type="NCBIfam" id="TIGR02783">
    <property type="entry name" value="TrbL_P"/>
    <property type="match status" value="1"/>
</dbReference>
<keyword evidence="9" id="KW-1185">Reference proteome</keyword>
<feature type="transmembrane region" description="Helical" evidence="5">
    <location>
        <begin position="231"/>
        <end position="252"/>
    </location>
</feature>
<name>A0A328F7X7_9BACT</name>
<sequence>MTKLLSIRFSPIRLFLYCLIITTVFFIFNENVIASTVDQKIIEKIISKYHTLGSTWGSNIKSHSLWLLKIMLTIQLIWMALKLGLKQSTLHNLIEEFVIVVFFGSIFFCLIIYSQDYSDKLISGMSSLSVQVAGSGSNATDVFTNSLKIADNMTNPISIFGAVKAPLIGLCIIVTLLCGAFIYGMYILIACEAWIILNIGILLLGFGGLKASRGFSTSFLKYALGVGLKVFTIKCLFYVLAIFMADMINYYFEDLSEVLVITASFLILAFLVKTLPDAMARIVTIHSGSSAGAMTGAMIAGAGMAVGAASMGAGAAAGAAGGGGISGALGGAKNGPLSAIERALKNNAKKRESNEGNE</sequence>
<dbReference type="Proteomes" id="UP000248798">
    <property type="component" value="Unassembled WGS sequence"/>
</dbReference>
<protein>
    <submittedName>
        <fullName evidence="7">P-type conjugative transfer protein TrbL</fullName>
    </submittedName>
</protein>
<dbReference type="InterPro" id="IPR007688">
    <property type="entry name" value="Conjugal_tfr_TrbL/VirB6"/>
</dbReference>
<proteinExistence type="predicted"/>
<evidence type="ECO:0000256" key="2">
    <source>
        <dbReference type="ARBA" id="ARBA00022692"/>
    </source>
</evidence>
<dbReference type="InterPro" id="IPR014150">
    <property type="entry name" value="Conjugal_tfr_TrbL"/>
</dbReference>
<dbReference type="Proteomes" id="UP000293902">
    <property type="component" value="Plasmid unnamed1"/>
</dbReference>
<dbReference type="GO" id="GO:0016020">
    <property type="term" value="C:membrane"/>
    <property type="evidence" value="ECO:0007669"/>
    <property type="project" value="UniProtKB-SubCell"/>
</dbReference>
<dbReference type="GO" id="GO:0030255">
    <property type="term" value="P:protein secretion by the type IV secretion system"/>
    <property type="evidence" value="ECO:0007669"/>
    <property type="project" value="InterPro"/>
</dbReference>